<feature type="non-terminal residue" evidence="1">
    <location>
        <position position="151"/>
    </location>
</feature>
<reference evidence="1" key="1">
    <citation type="journal article" date="2014" name="Front. Microbiol.">
        <title>High frequency of phylogenetically diverse reductive dehalogenase-homologous genes in deep subseafloor sedimentary metagenomes.</title>
        <authorList>
            <person name="Kawai M."/>
            <person name="Futagami T."/>
            <person name="Toyoda A."/>
            <person name="Takaki Y."/>
            <person name="Nishi S."/>
            <person name="Hori S."/>
            <person name="Arai W."/>
            <person name="Tsubouchi T."/>
            <person name="Morono Y."/>
            <person name="Uchiyama I."/>
            <person name="Ito T."/>
            <person name="Fujiyama A."/>
            <person name="Inagaki F."/>
            <person name="Takami H."/>
        </authorList>
    </citation>
    <scope>NUCLEOTIDE SEQUENCE</scope>
    <source>
        <strain evidence="1">Expedition CK06-06</strain>
    </source>
</reference>
<dbReference type="Gene3D" id="2.60.40.10">
    <property type="entry name" value="Immunoglobulins"/>
    <property type="match status" value="1"/>
</dbReference>
<dbReference type="EMBL" id="BART01037592">
    <property type="protein sequence ID" value="GAH09105.1"/>
    <property type="molecule type" value="Genomic_DNA"/>
</dbReference>
<sequence>CVDPWAFETGAEKAISLGASAKTDLQTAMTASQSWFAIGLQSPDDECPALDSGPLYSEFYSEDKTDAATPKPTLWVEYTPLVLNPPTDVDATDGDHTDKVVIEWTKSDGATGYKIYEGENLLDTLGDVATYDDVAAPAPTITAGDSVATDG</sequence>
<evidence type="ECO:0008006" key="2">
    <source>
        <dbReference type="Google" id="ProtNLM"/>
    </source>
</evidence>
<dbReference type="InterPro" id="IPR013783">
    <property type="entry name" value="Ig-like_fold"/>
</dbReference>
<organism evidence="1">
    <name type="scientific">marine sediment metagenome</name>
    <dbReference type="NCBI Taxonomy" id="412755"/>
    <lineage>
        <taxon>unclassified sequences</taxon>
        <taxon>metagenomes</taxon>
        <taxon>ecological metagenomes</taxon>
    </lineage>
</organism>
<accession>X1DLF5</accession>
<proteinExistence type="predicted"/>
<gene>
    <name evidence="1" type="ORF">S01H4_62821</name>
</gene>
<protein>
    <recommendedName>
        <fullName evidence="2">Fibronectin type-III domain-containing protein</fullName>
    </recommendedName>
</protein>
<name>X1DLF5_9ZZZZ</name>
<feature type="non-terminal residue" evidence="1">
    <location>
        <position position="1"/>
    </location>
</feature>
<comment type="caution">
    <text evidence="1">The sequence shown here is derived from an EMBL/GenBank/DDBJ whole genome shotgun (WGS) entry which is preliminary data.</text>
</comment>
<evidence type="ECO:0000313" key="1">
    <source>
        <dbReference type="EMBL" id="GAH09105.1"/>
    </source>
</evidence>
<dbReference type="AlphaFoldDB" id="X1DLF5"/>